<evidence type="ECO:0000259" key="3">
    <source>
        <dbReference type="PROSITE" id="PS01031"/>
    </source>
</evidence>
<dbReference type="SUPFAM" id="SSF49764">
    <property type="entry name" value="HSP20-like chaperones"/>
    <property type="match status" value="1"/>
</dbReference>
<feature type="domain" description="SHSP" evidence="3">
    <location>
        <begin position="59"/>
        <end position="171"/>
    </location>
</feature>
<evidence type="ECO:0000256" key="1">
    <source>
        <dbReference type="PROSITE-ProRule" id="PRU00285"/>
    </source>
</evidence>
<dbReference type="InterPro" id="IPR031107">
    <property type="entry name" value="Small_HSP"/>
</dbReference>
<dbReference type="OrthoDB" id="9808910at2"/>
<name>A0A515DBS5_9BURK</name>
<dbReference type="AlphaFoldDB" id="A0A515DBS5"/>
<comment type="similarity">
    <text evidence="1 2">Belongs to the small heat shock protein (HSP20) family.</text>
</comment>
<organism evidence="4 5">
    <name type="scientific">Rhodoferax sediminis</name>
    <dbReference type="NCBI Taxonomy" id="2509614"/>
    <lineage>
        <taxon>Bacteria</taxon>
        <taxon>Pseudomonadati</taxon>
        <taxon>Pseudomonadota</taxon>
        <taxon>Betaproteobacteria</taxon>
        <taxon>Burkholderiales</taxon>
        <taxon>Comamonadaceae</taxon>
        <taxon>Rhodoferax</taxon>
    </lineage>
</organism>
<evidence type="ECO:0000313" key="4">
    <source>
        <dbReference type="EMBL" id="QDL37846.1"/>
    </source>
</evidence>
<dbReference type="CDD" id="cd06464">
    <property type="entry name" value="ACD_sHsps-like"/>
    <property type="match status" value="1"/>
</dbReference>
<sequence>MTKLAEQLKQGADQAWESLSEGWRELSARASGALTRFWPTSADPLPTSQPTAPEGFMPRQTGWAFMAADVFDDADKVIVRIEAPGMRREDIHVELNGDMLTVWGEKRIDREATEGRWRAVQCAYGSFRRDVALPVSVKADKTQASYRDGVLRIQLPKSDAARARRIEVQTA</sequence>
<dbReference type="KEGG" id="rhf:EUB48_11615"/>
<dbReference type="InterPro" id="IPR008978">
    <property type="entry name" value="HSP20-like_chaperone"/>
</dbReference>
<evidence type="ECO:0000313" key="5">
    <source>
        <dbReference type="Proteomes" id="UP000316798"/>
    </source>
</evidence>
<gene>
    <name evidence="4" type="ORF">EUB48_11615</name>
</gene>
<dbReference type="PROSITE" id="PS01031">
    <property type="entry name" value="SHSP"/>
    <property type="match status" value="1"/>
</dbReference>
<evidence type="ECO:0000256" key="2">
    <source>
        <dbReference type="RuleBase" id="RU003616"/>
    </source>
</evidence>
<dbReference type="RefSeq" id="WP_142819273.1">
    <property type="nucleotide sequence ID" value="NZ_CP035503.1"/>
</dbReference>
<keyword evidence="5" id="KW-1185">Reference proteome</keyword>
<dbReference type="Proteomes" id="UP000316798">
    <property type="component" value="Chromosome"/>
</dbReference>
<dbReference type="Gene3D" id="2.60.40.790">
    <property type="match status" value="1"/>
</dbReference>
<dbReference type="EMBL" id="CP035503">
    <property type="protein sequence ID" value="QDL37846.1"/>
    <property type="molecule type" value="Genomic_DNA"/>
</dbReference>
<dbReference type="Pfam" id="PF00011">
    <property type="entry name" value="HSP20"/>
    <property type="match status" value="1"/>
</dbReference>
<protein>
    <submittedName>
        <fullName evidence="4">Hsp20/alpha crystallin family protein</fullName>
    </submittedName>
</protein>
<reference evidence="4 5" key="1">
    <citation type="submission" date="2019-01" db="EMBL/GenBank/DDBJ databases">
        <title>Genomic insights into a novel species Rhodoferax sp.</title>
        <authorList>
            <person name="Jin L."/>
        </authorList>
    </citation>
    <scope>NUCLEOTIDE SEQUENCE [LARGE SCALE GENOMIC DNA]</scope>
    <source>
        <strain evidence="4 5">CHu59-6-5</strain>
    </source>
</reference>
<proteinExistence type="inferred from homology"/>
<dbReference type="PANTHER" id="PTHR11527">
    <property type="entry name" value="HEAT-SHOCK PROTEIN 20 FAMILY MEMBER"/>
    <property type="match status" value="1"/>
</dbReference>
<dbReference type="InterPro" id="IPR002068">
    <property type="entry name" value="A-crystallin/Hsp20_dom"/>
</dbReference>
<accession>A0A515DBS5</accession>